<dbReference type="Proteomes" id="UP000663828">
    <property type="component" value="Unassembled WGS sequence"/>
</dbReference>
<dbReference type="InterPro" id="IPR017452">
    <property type="entry name" value="GPCR_Rhodpsn_7TM"/>
</dbReference>
<evidence type="ECO:0000259" key="6">
    <source>
        <dbReference type="PROSITE" id="PS50262"/>
    </source>
</evidence>
<feature type="transmembrane region" description="Helical" evidence="5">
    <location>
        <begin position="139"/>
        <end position="166"/>
    </location>
</feature>
<dbReference type="OrthoDB" id="9990906at2759"/>
<sequence>MSTSNITEVIGKKLSIEILIVSYFSLILVIIGTSLNSLTFIILCRARFRNTKVRPVLHYMRTIAVFDILMLYGWNFDNYVYPIYGFFLQRTSIGTCKFLSFLNYFASQSSAWFRIFICLDRYLTLSQLHRTWFSYSKHVFIVITSILTFFFLLNLHIIIFACYYNPNGTVNINSSLFTLYPTWNYVKLAFYNLLPLTLMIALNSGVIYHLRMLQRTTTLQNSRIQHRSITITLVSTTVLFFAMTTPAAIGFTFFSDSNRTILRSTDCISYGYHILSFPLYMITFDEFRQEFFSMITYKRNNQRVAVVQMTTKQVNNTK</sequence>
<accession>A0A815GFX5</accession>
<feature type="transmembrane region" description="Helical" evidence="5">
    <location>
        <begin position="231"/>
        <end position="254"/>
    </location>
</feature>
<dbReference type="Proteomes" id="UP000663852">
    <property type="component" value="Unassembled WGS sequence"/>
</dbReference>
<dbReference type="PROSITE" id="PS50262">
    <property type="entry name" value="G_PROTEIN_RECEP_F1_2"/>
    <property type="match status" value="1"/>
</dbReference>
<evidence type="ECO:0000256" key="3">
    <source>
        <dbReference type="ARBA" id="ARBA00022989"/>
    </source>
</evidence>
<feature type="transmembrane region" description="Helical" evidence="5">
    <location>
        <begin position="101"/>
        <end position="119"/>
    </location>
</feature>
<dbReference type="Gene3D" id="1.20.1070.10">
    <property type="entry name" value="Rhodopsin 7-helix transmembrane proteins"/>
    <property type="match status" value="1"/>
</dbReference>
<organism evidence="7 10">
    <name type="scientific">Adineta ricciae</name>
    <name type="common">Rotifer</name>
    <dbReference type="NCBI Taxonomy" id="249248"/>
    <lineage>
        <taxon>Eukaryota</taxon>
        <taxon>Metazoa</taxon>
        <taxon>Spiralia</taxon>
        <taxon>Gnathifera</taxon>
        <taxon>Rotifera</taxon>
        <taxon>Eurotatoria</taxon>
        <taxon>Bdelloidea</taxon>
        <taxon>Adinetida</taxon>
        <taxon>Adinetidae</taxon>
        <taxon>Adineta</taxon>
    </lineage>
</organism>
<dbReference type="EMBL" id="CAJNOJ010000251">
    <property type="protein sequence ID" value="CAF1337789.1"/>
    <property type="molecule type" value="Genomic_DNA"/>
</dbReference>
<feature type="transmembrane region" description="Helical" evidence="5">
    <location>
        <begin position="20"/>
        <end position="44"/>
    </location>
</feature>
<dbReference type="SUPFAM" id="SSF81321">
    <property type="entry name" value="Family A G protein-coupled receptor-like"/>
    <property type="match status" value="1"/>
</dbReference>
<dbReference type="PANTHER" id="PTHR46641">
    <property type="entry name" value="FMRFAMIDE RECEPTOR-RELATED"/>
    <property type="match status" value="1"/>
</dbReference>
<keyword evidence="9" id="KW-1185">Reference proteome</keyword>
<gene>
    <name evidence="7" type="ORF">EDS130_LOCUS32558</name>
    <name evidence="8" type="ORF">XAT740_LOCUS37293</name>
</gene>
<dbReference type="GO" id="GO:0016020">
    <property type="term" value="C:membrane"/>
    <property type="evidence" value="ECO:0007669"/>
    <property type="project" value="UniProtKB-SubCell"/>
</dbReference>
<comment type="subcellular location">
    <subcellularLocation>
        <location evidence="1">Membrane</location>
    </subcellularLocation>
</comment>
<feature type="domain" description="G-protein coupled receptors family 1 profile" evidence="6">
    <location>
        <begin position="35"/>
        <end position="249"/>
    </location>
</feature>
<evidence type="ECO:0000313" key="10">
    <source>
        <dbReference type="Proteomes" id="UP000663852"/>
    </source>
</evidence>
<evidence type="ECO:0000313" key="7">
    <source>
        <dbReference type="EMBL" id="CAF1337789.1"/>
    </source>
</evidence>
<proteinExistence type="predicted"/>
<dbReference type="EMBL" id="CAJNOR010003906">
    <property type="protein sequence ID" value="CAF1458415.1"/>
    <property type="molecule type" value="Genomic_DNA"/>
</dbReference>
<comment type="caution">
    <text evidence="7">The sequence shown here is derived from an EMBL/GenBank/DDBJ whole genome shotgun (WGS) entry which is preliminary data.</text>
</comment>
<evidence type="ECO:0000256" key="2">
    <source>
        <dbReference type="ARBA" id="ARBA00022692"/>
    </source>
</evidence>
<keyword evidence="3 5" id="KW-1133">Transmembrane helix</keyword>
<feature type="transmembrane region" description="Helical" evidence="5">
    <location>
        <begin position="189"/>
        <end position="210"/>
    </location>
</feature>
<feature type="transmembrane region" description="Helical" evidence="5">
    <location>
        <begin position="56"/>
        <end position="74"/>
    </location>
</feature>
<evidence type="ECO:0000313" key="9">
    <source>
        <dbReference type="Proteomes" id="UP000663828"/>
    </source>
</evidence>
<evidence type="ECO:0000256" key="1">
    <source>
        <dbReference type="ARBA" id="ARBA00004370"/>
    </source>
</evidence>
<dbReference type="AlphaFoldDB" id="A0A815GFX5"/>
<keyword evidence="4 5" id="KW-0472">Membrane</keyword>
<dbReference type="InterPro" id="IPR052954">
    <property type="entry name" value="GPCR-Ligand_Int"/>
</dbReference>
<name>A0A815GFX5_ADIRI</name>
<evidence type="ECO:0000256" key="5">
    <source>
        <dbReference type="SAM" id="Phobius"/>
    </source>
</evidence>
<reference evidence="7" key="1">
    <citation type="submission" date="2021-02" db="EMBL/GenBank/DDBJ databases">
        <authorList>
            <person name="Nowell W R."/>
        </authorList>
    </citation>
    <scope>NUCLEOTIDE SEQUENCE</scope>
</reference>
<evidence type="ECO:0000256" key="4">
    <source>
        <dbReference type="ARBA" id="ARBA00023136"/>
    </source>
</evidence>
<evidence type="ECO:0000313" key="8">
    <source>
        <dbReference type="EMBL" id="CAF1458415.1"/>
    </source>
</evidence>
<keyword evidence="2 5" id="KW-0812">Transmembrane</keyword>
<dbReference type="PANTHER" id="PTHR46641:SF18">
    <property type="entry name" value="G-PROTEIN COUPLED RECEPTORS FAMILY 1 PROFILE DOMAIN-CONTAINING PROTEIN"/>
    <property type="match status" value="1"/>
</dbReference>
<protein>
    <recommendedName>
        <fullName evidence="6">G-protein coupled receptors family 1 profile domain-containing protein</fullName>
    </recommendedName>
</protein>